<sequence>WLCHQVRSHRYCSVYFWWTRFTYSCVGSKCVSDCSCMACTLPDTGCAIWFGDLIDIAVFHSGEQDLYIRMQTAYLIKILQNY</sequence>
<proteinExistence type="predicted"/>
<dbReference type="AlphaFoldDB" id="A0A2P5E7F2"/>
<evidence type="ECO:0000313" key="3">
    <source>
        <dbReference type="Proteomes" id="UP000237000"/>
    </source>
</evidence>
<dbReference type="InParanoid" id="A0A2P5E7F2"/>
<name>A0A2P5E7F2_TREOI</name>
<gene>
    <name evidence="2" type="ORF">TorRG33x02_227330</name>
</gene>
<dbReference type="OrthoDB" id="1304978at2759"/>
<keyword evidence="3" id="KW-1185">Reference proteome</keyword>
<protein>
    <submittedName>
        <fullName evidence="2">PAN/Apple domain containing protein</fullName>
    </submittedName>
</protein>
<dbReference type="Proteomes" id="UP000237000">
    <property type="component" value="Unassembled WGS sequence"/>
</dbReference>
<feature type="non-terminal residue" evidence="2">
    <location>
        <position position="1"/>
    </location>
</feature>
<feature type="domain" description="Apple" evidence="1">
    <location>
        <begin position="28"/>
        <end position="56"/>
    </location>
</feature>
<organism evidence="2 3">
    <name type="scientific">Trema orientale</name>
    <name type="common">Charcoal tree</name>
    <name type="synonym">Celtis orientalis</name>
    <dbReference type="NCBI Taxonomy" id="63057"/>
    <lineage>
        <taxon>Eukaryota</taxon>
        <taxon>Viridiplantae</taxon>
        <taxon>Streptophyta</taxon>
        <taxon>Embryophyta</taxon>
        <taxon>Tracheophyta</taxon>
        <taxon>Spermatophyta</taxon>
        <taxon>Magnoliopsida</taxon>
        <taxon>eudicotyledons</taxon>
        <taxon>Gunneridae</taxon>
        <taxon>Pentapetalae</taxon>
        <taxon>rosids</taxon>
        <taxon>fabids</taxon>
        <taxon>Rosales</taxon>
        <taxon>Cannabaceae</taxon>
        <taxon>Trema</taxon>
    </lineage>
</organism>
<dbReference type="EMBL" id="JXTC01000216">
    <property type="protein sequence ID" value="PON81464.1"/>
    <property type="molecule type" value="Genomic_DNA"/>
</dbReference>
<evidence type="ECO:0000313" key="2">
    <source>
        <dbReference type="EMBL" id="PON81464.1"/>
    </source>
</evidence>
<evidence type="ECO:0000259" key="1">
    <source>
        <dbReference type="Pfam" id="PF08276"/>
    </source>
</evidence>
<dbReference type="InterPro" id="IPR003609">
    <property type="entry name" value="Pan_app"/>
</dbReference>
<accession>A0A2P5E7F2</accession>
<dbReference type="Pfam" id="PF08276">
    <property type="entry name" value="PAN_2"/>
    <property type="match status" value="1"/>
</dbReference>
<reference evidence="3" key="1">
    <citation type="submission" date="2016-06" db="EMBL/GenBank/DDBJ databases">
        <title>Parallel loss of symbiosis genes in relatives of nitrogen-fixing non-legume Parasponia.</title>
        <authorList>
            <person name="Van Velzen R."/>
            <person name="Holmer R."/>
            <person name="Bu F."/>
            <person name="Rutten L."/>
            <person name="Van Zeijl A."/>
            <person name="Liu W."/>
            <person name="Santuari L."/>
            <person name="Cao Q."/>
            <person name="Sharma T."/>
            <person name="Shen D."/>
            <person name="Roswanjaya Y."/>
            <person name="Wardhani T."/>
            <person name="Kalhor M.S."/>
            <person name="Jansen J."/>
            <person name="Van den Hoogen J."/>
            <person name="Gungor B."/>
            <person name="Hartog M."/>
            <person name="Hontelez J."/>
            <person name="Verver J."/>
            <person name="Yang W.-C."/>
            <person name="Schijlen E."/>
            <person name="Repin R."/>
            <person name="Schilthuizen M."/>
            <person name="Schranz E."/>
            <person name="Heidstra R."/>
            <person name="Miyata K."/>
            <person name="Fedorova E."/>
            <person name="Kohlen W."/>
            <person name="Bisseling T."/>
            <person name="Smit S."/>
            <person name="Geurts R."/>
        </authorList>
    </citation>
    <scope>NUCLEOTIDE SEQUENCE [LARGE SCALE GENOMIC DNA]</scope>
    <source>
        <strain evidence="3">cv. RG33-2</strain>
    </source>
</reference>
<comment type="caution">
    <text evidence="2">The sequence shown here is derived from an EMBL/GenBank/DDBJ whole genome shotgun (WGS) entry which is preliminary data.</text>
</comment>